<protein>
    <submittedName>
        <fullName evidence="2">Uncharacterized protein</fullName>
    </submittedName>
</protein>
<feature type="compositionally biased region" description="Acidic residues" evidence="1">
    <location>
        <begin position="604"/>
        <end position="646"/>
    </location>
</feature>
<dbReference type="EMBL" id="BRXY01000433">
    <property type="protein sequence ID" value="GMH94647.1"/>
    <property type="molecule type" value="Genomic_DNA"/>
</dbReference>
<evidence type="ECO:0000313" key="2">
    <source>
        <dbReference type="EMBL" id="GMH94647.1"/>
    </source>
</evidence>
<keyword evidence="3" id="KW-1185">Reference proteome</keyword>
<dbReference type="Proteomes" id="UP001165085">
    <property type="component" value="Unassembled WGS sequence"/>
</dbReference>
<dbReference type="AlphaFoldDB" id="A0A9W7BQD2"/>
<evidence type="ECO:0000256" key="1">
    <source>
        <dbReference type="SAM" id="MobiDB-lite"/>
    </source>
</evidence>
<feature type="compositionally biased region" description="Acidic residues" evidence="1">
    <location>
        <begin position="103"/>
        <end position="132"/>
    </location>
</feature>
<reference evidence="3" key="1">
    <citation type="journal article" date="2023" name="Commun. Biol.">
        <title>Genome analysis of Parmales, the sister group of diatoms, reveals the evolutionary specialization of diatoms from phago-mixotrophs to photoautotrophs.</title>
        <authorList>
            <person name="Ban H."/>
            <person name="Sato S."/>
            <person name="Yoshikawa S."/>
            <person name="Yamada K."/>
            <person name="Nakamura Y."/>
            <person name="Ichinomiya M."/>
            <person name="Sato N."/>
            <person name="Blanc-Mathieu R."/>
            <person name="Endo H."/>
            <person name="Kuwata A."/>
            <person name="Ogata H."/>
        </authorList>
    </citation>
    <scope>NUCLEOTIDE SEQUENCE [LARGE SCALE GENOMIC DNA]</scope>
    <source>
        <strain evidence="3">NIES 3701</strain>
    </source>
</reference>
<accession>A0A9W7BQD2</accession>
<sequence>MLKVGDVVGKTFTGFGYWEGKISKILGDKKRAVVNWYKPDKDETTEGLATLKFVDMKAERLKKRNAKAERKREEEKKNAKRQKVLEEIEMIDTKEFGLYSDVELSEEGEGSVEEEEEEEEGEEESEREGEDSDSNKFPSTVVLHHEGEESKAYPYGFYNKSKKGVTNFKKKQPTKPAVWGTKAGRRLLYMRADVTVVDKEGTKRRGKSYIWSCWPGPANLVCVDTVTVEHLAHKDKEKLGDFPSTTYLPLTGIKARPVHMVSPVADFAGCMQVDDQISSVNPWIYGGCFNFSMPSDGCLGKLKVGSVVYFGSVQGGEMVLDTVFVVGGFYDTDKMTKEKSQCNAVLGGERLEAHDRGRMGKGWNELCNRPCLTDVGELPSKRIYIGATHDKPVNGMYSYVVTKREASGGLSANLHARSSISIDGVLNNSSNRILKKFLRCPDEDPELGYGVGVIEDMYDTGVRTGYDEILKQVYESGAFPGSRVELPEASEGSLDGVLLREGDWNGQVRESEMETWEYEKGFAEMHLLNEDGSDILTDGKLFTFNGEFFRVTKRGLLAGPQLVLDPYPADSKKNGKKRTGVILDLRERQVRLQLKACHDNPFGDSDDGSEEYVDEDEEEAGEDEDEDEEEDDEEDGEEENGDDSDY</sequence>
<proteinExistence type="predicted"/>
<evidence type="ECO:0000313" key="3">
    <source>
        <dbReference type="Proteomes" id="UP001165085"/>
    </source>
</evidence>
<dbReference type="OrthoDB" id="10447739at2759"/>
<gene>
    <name evidence="2" type="ORF">TrST_g5786</name>
</gene>
<organism evidence="2 3">
    <name type="scientific">Triparma strigata</name>
    <dbReference type="NCBI Taxonomy" id="1606541"/>
    <lineage>
        <taxon>Eukaryota</taxon>
        <taxon>Sar</taxon>
        <taxon>Stramenopiles</taxon>
        <taxon>Ochrophyta</taxon>
        <taxon>Bolidophyceae</taxon>
        <taxon>Parmales</taxon>
        <taxon>Triparmaceae</taxon>
        <taxon>Triparma</taxon>
    </lineage>
</organism>
<name>A0A9W7BQD2_9STRA</name>
<feature type="region of interest" description="Disordered" evidence="1">
    <location>
        <begin position="61"/>
        <end position="80"/>
    </location>
</feature>
<feature type="region of interest" description="Disordered" evidence="1">
    <location>
        <begin position="595"/>
        <end position="646"/>
    </location>
</feature>
<comment type="caution">
    <text evidence="2">The sequence shown here is derived from an EMBL/GenBank/DDBJ whole genome shotgun (WGS) entry which is preliminary data.</text>
</comment>
<feature type="region of interest" description="Disordered" evidence="1">
    <location>
        <begin position="103"/>
        <end position="138"/>
    </location>
</feature>
<feature type="compositionally biased region" description="Basic and acidic residues" evidence="1">
    <location>
        <begin position="66"/>
        <end position="80"/>
    </location>
</feature>